<dbReference type="InterPro" id="IPR000602">
    <property type="entry name" value="Glyco_hydro_38_N"/>
</dbReference>
<dbReference type="Pfam" id="PF01074">
    <property type="entry name" value="Glyco_hydro_38N"/>
    <property type="match status" value="1"/>
</dbReference>
<dbReference type="Pfam" id="PF07748">
    <property type="entry name" value="Glyco_hydro_38C"/>
    <property type="match status" value="1"/>
</dbReference>
<dbReference type="InterPro" id="IPR041147">
    <property type="entry name" value="GH38_C"/>
</dbReference>
<evidence type="ECO:0000313" key="7">
    <source>
        <dbReference type="Proteomes" id="UP001424741"/>
    </source>
</evidence>
<dbReference type="SUPFAM" id="SSF88688">
    <property type="entry name" value="Families 57/38 glycoside transferase middle domain"/>
    <property type="match status" value="1"/>
</dbReference>
<dbReference type="Pfam" id="PF22907">
    <property type="entry name" value="Ams1-like_1st"/>
    <property type="match status" value="1"/>
</dbReference>
<gene>
    <name evidence="6" type="ORF">Rhal01_03592</name>
</gene>
<keyword evidence="3" id="KW-0378">Hydrolase</keyword>
<evidence type="ECO:0000313" key="6">
    <source>
        <dbReference type="EMBL" id="GAA5497398.1"/>
    </source>
</evidence>
<dbReference type="InterPro" id="IPR037094">
    <property type="entry name" value="Glyco_hydro_38_cen_sf"/>
</dbReference>
<dbReference type="InterPro" id="IPR011330">
    <property type="entry name" value="Glyco_hydro/deAcase_b/a-brl"/>
</dbReference>
<dbReference type="InterPro" id="IPR027291">
    <property type="entry name" value="Glyco_hydro_38_N_sf"/>
</dbReference>
<dbReference type="InterPro" id="IPR011682">
    <property type="entry name" value="Glyco_hydro_38_C"/>
</dbReference>
<dbReference type="CDD" id="cd10789">
    <property type="entry name" value="GH38N_AMII_ER_cytosolic"/>
    <property type="match status" value="1"/>
</dbReference>
<evidence type="ECO:0000256" key="2">
    <source>
        <dbReference type="ARBA" id="ARBA00022723"/>
    </source>
</evidence>
<accession>A0ABP9V4E7</accession>
<dbReference type="PANTHER" id="PTHR46017">
    <property type="entry name" value="ALPHA-MANNOSIDASE 2C1"/>
    <property type="match status" value="1"/>
</dbReference>
<sequence length="1053" mass="119232">MEKITQVYEKRIAVTPERIIEPMIHGKEIPLQVSAMKVGSEPISYEEAIQRPFSPFNEGDRWGSIWDTVWFRVCAEVPDDWKGESVVASINLSYAKHEGFGREGLVYIDGQPTIAINRARSDIPLIENAEGGEEIEFYIEAAANPAAQMGWGDNDLLMPDYSAPPLFSMEKARLATFNKEAHQLKLDYEVCHEAMLALPDNEPRRGQLYRALNQACSVLELGDSTSIVPARAVLEKVMSRKNGDTNHSITAVGHAHIDTAWLWPLRETIRKCARTFSTALRYMEKYPDYQFACSQPQQYSWMKKYYPSIYADIKKAVARGQWEPVGGMWIEADCNISSGESLIRQLIHGKNFYEEEFGIEVKDLWLPDVFGYAAALPQILQKAGIQWFLTQKISWNDTNKFPHHTFWWEGLDGSRIFTHFPPVDTYNCQMGAKDLMHSMHNFQENDRATAALIPFGNGDGGGGPTIDHIEKCRRWEDFEGLPKVKMGKVSEFFTEAKDDAIDLPVWNGELYLELHRGTLTSQAYNKQKNRECELLLRDAEFFDAVSRGLGLDGMLESIPETQRPVWDVDAHITGKDKDMNARCLDRAWKLLLLNQFHDIIPGSSIHWVYQDSKVDYANIRTLADAVKNKSLESILSVIDTGKMEQPAGIFNTLSHERTEVVELPNGELMHCHVPPCGYTVIDQNQGQSHNELPPVSYQEDDGLIKMTNGLVSVSIDENGRLISLFDHEMQREVLAPGQRANVFQIHKDIPNFWNAWDIDHFINESTQEISGTTRVKIKAHSELRVTVQVEHHFGDSHLSQDIVLNAGSKRVDFHTQVNWQERNKLLKVSFPVNVRSLRATYDTQFGHVERSTHGNSSWDVAQFEVPVHKWMDLSESDYGVALLNNCKYGADIHGSNMRLTLLKSACAPDPEADRGVHTFSYSLFPHKGSLQQGKVIEEAYAFNSPLLVTPAPRSSDTMNEKARLPRIHSFISIDRPGVILESLKKAEKSDALIARVYEAYSSRGTAEIQTQLPATSLRETDLLEREIDGSTADGQTLHFDIDPFSIRTFMLVS</sequence>
<keyword evidence="7" id="KW-1185">Reference proteome</keyword>
<comment type="caution">
    <text evidence="6">The sequence shown here is derived from an EMBL/GenBank/DDBJ whole genome shotgun (WGS) entry which is preliminary data.</text>
</comment>
<proteinExistence type="inferred from homology"/>
<dbReference type="SUPFAM" id="SSF88713">
    <property type="entry name" value="Glycoside hydrolase/deacetylase"/>
    <property type="match status" value="1"/>
</dbReference>
<dbReference type="SMART" id="SM00872">
    <property type="entry name" value="Alpha-mann_mid"/>
    <property type="match status" value="1"/>
</dbReference>
<comment type="similarity">
    <text evidence="1">Belongs to the glycosyl hydrolase 38 family.</text>
</comment>
<dbReference type="SUPFAM" id="SSF74650">
    <property type="entry name" value="Galactose mutarotase-like"/>
    <property type="match status" value="1"/>
</dbReference>
<name>A0ABP9V4E7_9BACT</name>
<organism evidence="6 7">
    <name type="scientific">Rubritalea halochordaticola</name>
    <dbReference type="NCBI Taxonomy" id="714537"/>
    <lineage>
        <taxon>Bacteria</taxon>
        <taxon>Pseudomonadati</taxon>
        <taxon>Verrucomicrobiota</taxon>
        <taxon>Verrucomicrobiia</taxon>
        <taxon>Verrucomicrobiales</taxon>
        <taxon>Rubritaleaceae</taxon>
        <taxon>Rubritalea</taxon>
    </lineage>
</organism>
<dbReference type="Gene3D" id="2.70.98.30">
    <property type="entry name" value="Golgi alpha-mannosidase II, domain 4"/>
    <property type="match status" value="1"/>
</dbReference>
<dbReference type="InterPro" id="IPR054723">
    <property type="entry name" value="Ams1-like_N"/>
</dbReference>
<evidence type="ECO:0000259" key="5">
    <source>
        <dbReference type="SMART" id="SM00872"/>
    </source>
</evidence>
<evidence type="ECO:0000256" key="1">
    <source>
        <dbReference type="ARBA" id="ARBA00009792"/>
    </source>
</evidence>
<dbReference type="EMBL" id="BAABRL010000014">
    <property type="protein sequence ID" value="GAA5497398.1"/>
    <property type="molecule type" value="Genomic_DNA"/>
</dbReference>
<keyword evidence="2" id="KW-0479">Metal-binding</keyword>
<protein>
    <recommendedName>
        <fullName evidence="5">Glycoside hydrolase family 38 central domain-containing protein</fullName>
    </recommendedName>
</protein>
<dbReference type="RefSeq" id="WP_346189916.1">
    <property type="nucleotide sequence ID" value="NZ_BAABRL010000014.1"/>
</dbReference>
<evidence type="ECO:0000256" key="4">
    <source>
        <dbReference type="ARBA" id="ARBA00023295"/>
    </source>
</evidence>
<dbReference type="InterPro" id="IPR028995">
    <property type="entry name" value="Glyco_hydro_57/38_cen_sf"/>
</dbReference>
<dbReference type="Gene3D" id="2.60.40.2220">
    <property type="match status" value="1"/>
</dbReference>
<reference evidence="6 7" key="1">
    <citation type="submission" date="2024-02" db="EMBL/GenBank/DDBJ databases">
        <title>Rubritalea halochordaticola NBRC 107102.</title>
        <authorList>
            <person name="Ichikawa N."/>
            <person name="Katano-Makiyama Y."/>
            <person name="Hidaka K."/>
        </authorList>
    </citation>
    <scope>NUCLEOTIDE SEQUENCE [LARGE SCALE GENOMIC DNA]</scope>
    <source>
        <strain evidence="6 7">NBRC 107102</strain>
    </source>
</reference>
<keyword evidence="4" id="KW-0326">Glycosidase</keyword>
<evidence type="ECO:0000256" key="3">
    <source>
        <dbReference type="ARBA" id="ARBA00022801"/>
    </source>
</evidence>
<dbReference type="Pfam" id="PF09261">
    <property type="entry name" value="Alpha-mann_mid"/>
    <property type="match status" value="1"/>
</dbReference>
<dbReference type="Gene3D" id="1.20.1270.50">
    <property type="entry name" value="Glycoside hydrolase family 38, central domain"/>
    <property type="match status" value="1"/>
</dbReference>
<dbReference type="PANTHER" id="PTHR46017:SF1">
    <property type="entry name" value="ALPHA-MANNOSIDASE 2C1"/>
    <property type="match status" value="1"/>
</dbReference>
<dbReference type="Gene3D" id="3.20.110.10">
    <property type="entry name" value="Glycoside hydrolase 38, N terminal domain"/>
    <property type="match status" value="1"/>
</dbReference>
<dbReference type="Proteomes" id="UP001424741">
    <property type="component" value="Unassembled WGS sequence"/>
</dbReference>
<feature type="domain" description="Glycoside hydrolase family 38 central" evidence="5">
    <location>
        <begin position="513"/>
        <end position="616"/>
    </location>
</feature>
<dbReference type="InterPro" id="IPR011013">
    <property type="entry name" value="Gal_mutarotase_sf_dom"/>
</dbReference>
<dbReference type="Pfam" id="PF17677">
    <property type="entry name" value="Glyco_hydro38C2"/>
    <property type="match status" value="1"/>
</dbReference>
<dbReference type="InterPro" id="IPR015341">
    <property type="entry name" value="Glyco_hydro_38_cen"/>
</dbReference>